<keyword evidence="5" id="KW-0539">Nucleus</keyword>
<organism evidence="9 10">
    <name type="scientific">Arabis alpina</name>
    <name type="common">Alpine rock-cress</name>
    <dbReference type="NCBI Taxonomy" id="50452"/>
    <lineage>
        <taxon>Eukaryota</taxon>
        <taxon>Viridiplantae</taxon>
        <taxon>Streptophyta</taxon>
        <taxon>Embryophyta</taxon>
        <taxon>Tracheophyta</taxon>
        <taxon>Spermatophyta</taxon>
        <taxon>Magnoliopsida</taxon>
        <taxon>eudicotyledons</taxon>
        <taxon>Gunneridae</taxon>
        <taxon>Pentapetalae</taxon>
        <taxon>rosids</taxon>
        <taxon>malvids</taxon>
        <taxon>Brassicales</taxon>
        <taxon>Brassicaceae</taxon>
        <taxon>Arabideae</taxon>
        <taxon>Arabis</taxon>
    </lineage>
</organism>
<dbReference type="PROSITE" id="PS51005">
    <property type="entry name" value="NAC"/>
    <property type="match status" value="1"/>
</dbReference>
<dbReference type="GO" id="GO:0006355">
    <property type="term" value="P:regulation of DNA-templated transcription"/>
    <property type="evidence" value="ECO:0007669"/>
    <property type="project" value="InterPro"/>
</dbReference>
<keyword evidence="2" id="KW-0805">Transcription regulation</keyword>
<keyword evidence="4" id="KW-0804">Transcription</keyword>
<protein>
    <recommendedName>
        <fullName evidence="8">NAC domain-containing protein</fullName>
    </recommendedName>
</protein>
<dbReference type="GO" id="GO:0003677">
    <property type="term" value="F:DNA binding"/>
    <property type="evidence" value="ECO:0007669"/>
    <property type="project" value="UniProtKB-KW"/>
</dbReference>
<dbReference type="AlphaFoldDB" id="A0A087GLE3"/>
<dbReference type="InterPro" id="IPR036093">
    <property type="entry name" value="NAC_dom_sf"/>
</dbReference>
<dbReference type="PANTHER" id="PTHR31989">
    <property type="entry name" value="NAC DOMAIN-CONTAINING PROTEIN 82-RELATED"/>
    <property type="match status" value="1"/>
</dbReference>
<keyword evidence="10" id="KW-1185">Reference proteome</keyword>
<dbReference type="SUPFAM" id="SSF101941">
    <property type="entry name" value="NAC domain"/>
    <property type="match status" value="1"/>
</dbReference>
<comment type="subcellular location">
    <subcellularLocation>
        <location evidence="1">Nucleus</location>
    </subcellularLocation>
</comment>
<feature type="region of interest" description="Disordered" evidence="6">
    <location>
        <begin position="311"/>
        <end position="384"/>
    </location>
</feature>
<evidence type="ECO:0000256" key="3">
    <source>
        <dbReference type="ARBA" id="ARBA00023125"/>
    </source>
</evidence>
<feature type="domain" description="NAC" evidence="8">
    <location>
        <begin position="4"/>
        <end position="150"/>
    </location>
</feature>
<keyword evidence="7" id="KW-0812">Transmembrane</keyword>
<accession>A0A087GLE3</accession>
<keyword evidence="7" id="KW-0472">Membrane</keyword>
<evidence type="ECO:0000259" key="8">
    <source>
        <dbReference type="PROSITE" id="PS51005"/>
    </source>
</evidence>
<evidence type="ECO:0000256" key="2">
    <source>
        <dbReference type="ARBA" id="ARBA00023015"/>
    </source>
</evidence>
<dbReference type="Proteomes" id="UP000029120">
    <property type="component" value="Chromosome 6"/>
</dbReference>
<evidence type="ECO:0000256" key="7">
    <source>
        <dbReference type="SAM" id="Phobius"/>
    </source>
</evidence>
<gene>
    <name evidence="9" type="ordered locus">AALP_Aa6g015500</name>
</gene>
<dbReference type="eggNOG" id="ENOG502SPZ5">
    <property type="taxonomic scope" value="Eukaryota"/>
</dbReference>
<evidence type="ECO:0000256" key="5">
    <source>
        <dbReference type="ARBA" id="ARBA00023242"/>
    </source>
</evidence>
<dbReference type="InterPro" id="IPR003441">
    <property type="entry name" value="NAC-dom"/>
</dbReference>
<dbReference type="OMA" id="QENQSNH"/>
<evidence type="ECO:0000313" key="9">
    <source>
        <dbReference type="EMBL" id="KFK30695.1"/>
    </source>
</evidence>
<dbReference type="GO" id="GO:0005634">
    <property type="term" value="C:nucleus"/>
    <property type="evidence" value="ECO:0007669"/>
    <property type="project" value="UniProtKB-SubCell"/>
</dbReference>
<dbReference type="OrthoDB" id="1000520at2759"/>
<feature type="compositionally biased region" description="Polar residues" evidence="6">
    <location>
        <begin position="311"/>
        <end position="326"/>
    </location>
</feature>
<dbReference type="Gene3D" id="2.170.150.80">
    <property type="entry name" value="NAC domain"/>
    <property type="match status" value="1"/>
</dbReference>
<evidence type="ECO:0000256" key="1">
    <source>
        <dbReference type="ARBA" id="ARBA00004123"/>
    </source>
</evidence>
<feature type="compositionally biased region" description="Polar residues" evidence="6">
    <location>
        <begin position="334"/>
        <end position="350"/>
    </location>
</feature>
<feature type="transmembrane region" description="Helical" evidence="7">
    <location>
        <begin position="409"/>
        <end position="428"/>
    </location>
</feature>
<reference evidence="10" key="1">
    <citation type="journal article" date="2015" name="Nat. Plants">
        <title>Genome expansion of Arabis alpina linked with retrotransposition and reduced symmetric DNA methylation.</title>
        <authorList>
            <person name="Willing E.M."/>
            <person name="Rawat V."/>
            <person name="Mandakova T."/>
            <person name="Maumus F."/>
            <person name="James G.V."/>
            <person name="Nordstroem K.J."/>
            <person name="Becker C."/>
            <person name="Warthmann N."/>
            <person name="Chica C."/>
            <person name="Szarzynska B."/>
            <person name="Zytnicki M."/>
            <person name="Albani M.C."/>
            <person name="Kiefer C."/>
            <person name="Bergonzi S."/>
            <person name="Castaings L."/>
            <person name="Mateos J.L."/>
            <person name="Berns M.C."/>
            <person name="Bujdoso N."/>
            <person name="Piofczyk T."/>
            <person name="de Lorenzo L."/>
            <person name="Barrero-Sicilia C."/>
            <person name="Mateos I."/>
            <person name="Piednoel M."/>
            <person name="Hagmann J."/>
            <person name="Chen-Min-Tao R."/>
            <person name="Iglesias-Fernandez R."/>
            <person name="Schuster S.C."/>
            <person name="Alonso-Blanco C."/>
            <person name="Roudier F."/>
            <person name="Carbonero P."/>
            <person name="Paz-Ares J."/>
            <person name="Davis S.J."/>
            <person name="Pecinka A."/>
            <person name="Quesneville H."/>
            <person name="Colot V."/>
            <person name="Lysak M.A."/>
            <person name="Weigel D."/>
            <person name="Coupland G."/>
            <person name="Schneeberger K."/>
        </authorList>
    </citation>
    <scope>NUCLEOTIDE SEQUENCE [LARGE SCALE GENOMIC DNA]</scope>
    <source>
        <strain evidence="10">cv. Pajares</strain>
    </source>
</reference>
<evidence type="ECO:0000256" key="6">
    <source>
        <dbReference type="SAM" id="MobiDB-lite"/>
    </source>
</evidence>
<keyword evidence="7" id="KW-1133">Transmembrane helix</keyword>
<name>A0A087GLE3_ARAAL</name>
<dbReference type="EMBL" id="CM002874">
    <property type="protein sequence ID" value="KFK30695.1"/>
    <property type="molecule type" value="Genomic_DNA"/>
</dbReference>
<keyword evidence="3" id="KW-0238">DNA-binding</keyword>
<dbReference type="Pfam" id="PF02365">
    <property type="entry name" value="NAM"/>
    <property type="match status" value="1"/>
</dbReference>
<feature type="compositionally biased region" description="Basic and acidic residues" evidence="6">
    <location>
        <begin position="351"/>
        <end position="361"/>
    </location>
</feature>
<evidence type="ECO:0000256" key="4">
    <source>
        <dbReference type="ARBA" id="ARBA00023163"/>
    </source>
</evidence>
<dbReference type="Gramene" id="KFK30695">
    <property type="protein sequence ID" value="KFK30695"/>
    <property type="gene ID" value="AALP_AA6G015500"/>
</dbReference>
<proteinExistence type="predicted"/>
<sequence length="429" mass="49031">MEKNLVGFRFYPTEEELINHYLKNKNQGQFWLVDDAINEINIRSYEPMFLPSLSKIQSNDLVWYFFSLIEHTSGNKKGTKRSTVSGFWKVTGVDREIKVKNVVIGIKKTLVYHKGRHPNGVRTPWVTHEYHITYLPPDQRNYVICKVMYNGEDMDILYGGNSNLCVPQPSHSFVPDSNTANTMSMNVQEDLSPSNGFNPDDFLNDNDNNNDNNLDVLLNPMNVQKDLSPTYGNPDTLVSEYMNNNNLNVQPQTPYDYEYCSGVLDYDEMMGIEYLLSSPEFRMQENRNNHMAKKPITRVITAGYSSNSDAESISATSYQGTSSPDGSPNKHFPSCSNTESFKDPQTSEEPSINRKNRESQLTRRTISSKQEVKEGKSKAVSASKESSMAKKGLFITEEAIQRKGKNPRYIYLMNMIICFIVLVTFLKFY</sequence>
<evidence type="ECO:0000313" key="10">
    <source>
        <dbReference type="Proteomes" id="UP000029120"/>
    </source>
</evidence>